<reference evidence="2 3" key="1">
    <citation type="journal article" date="2010" name="Nature">
        <title>Genome sequence of the palaeopolyploid soybean.</title>
        <authorList>
            <person name="Schmutz J."/>
            <person name="Cannon S.B."/>
            <person name="Schlueter J."/>
            <person name="Ma J."/>
            <person name="Mitros T."/>
            <person name="Nelson W."/>
            <person name="Hyten D.L."/>
            <person name="Song Q."/>
            <person name="Thelen J.J."/>
            <person name="Cheng J."/>
            <person name="Xu D."/>
            <person name="Hellsten U."/>
            <person name="May G.D."/>
            <person name="Yu Y."/>
            <person name="Sakurai T."/>
            <person name="Umezawa T."/>
            <person name="Bhattacharyya M.K."/>
            <person name="Sandhu D."/>
            <person name="Valliyodan B."/>
            <person name="Lindquist E."/>
            <person name="Peto M."/>
            <person name="Grant D."/>
            <person name="Shu S."/>
            <person name="Goodstein D."/>
            <person name="Barry K."/>
            <person name="Futrell-Griggs M."/>
            <person name="Abernathy B."/>
            <person name="Du J."/>
            <person name="Tian Z."/>
            <person name="Zhu L."/>
            <person name="Gill N."/>
            <person name="Joshi T."/>
            <person name="Libault M."/>
            <person name="Sethuraman A."/>
            <person name="Zhang X.-C."/>
            <person name="Shinozaki K."/>
            <person name="Nguyen H.T."/>
            <person name="Wing R.A."/>
            <person name="Cregan P."/>
            <person name="Specht J."/>
            <person name="Grimwood J."/>
            <person name="Rokhsar D."/>
            <person name="Stacey G."/>
            <person name="Shoemaker R.C."/>
            <person name="Jackson S.A."/>
        </authorList>
    </citation>
    <scope>NUCLEOTIDE SEQUENCE</scope>
    <source>
        <strain evidence="3">cv. Williams 82</strain>
        <tissue evidence="2">Callus</tissue>
    </source>
</reference>
<dbReference type="PANTHER" id="PTHR23272:SF166">
    <property type="entry name" value="ZINC FINGER BED DOMAIN-CONTAINING PROTEIN RICESLEEPER 2-LIKE ISOFORM X1"/>
    <property type="match status" value="1"/>
</dbReference>
<evidence type="ECO:0000313" key="4">
    <source>
        <dbReference type="Proteomes" id="UP000008827"/>
    </source>
</evidence>
<dbReference type="InParanoid" id="A0A0R0L4T0"/>
<feature type="domain" description="hAT-like transposase RNase-H fold" evidence="1">
    <location>
        <begin position="69"/>
        <end position="114"/>
    </location>
</feature>
<dbReference type="GO" id="GO:0003677">
    <property type="term" value="F:DNA binding"/>
    <property type="evidence" value="ECO:0007669"/>
    <property type="project" value="InterPro"/>
</dbReference>
<reference evidence="2" key="3">
    <citation type="submission" date="2018-07" db="EMBL/GenBank/DDBJ databases">
        <title>WGS assembly of Glycine max.</title>
        <authorList>
            <person name="Schmutz J."/>
            <person name="Cannon S."/>
            <person name="Schlueter J."/>
            <person name="Ma J."/>
            <person name="Mitros T."/>
            <person name="Nelson W."/>
            <person name="Hyten D."/>
            <person name="Song Q."/>
            <person name="Thelen J."/>
            <person name="Cheng J."/>
            <person name="Xu D."/>
            <person name="Hellsten U."/>
            <person name="May G."/>
            <person name="Yu Y."/>
            <person name="Sakurai T."/>
            <person name="Umezawa T."/>
            <person name="Bhattacharyya M."/>
            <person name="Sandhu D."/>
            <person name="Valliyodan B."/>
            <person name="Lindquist E."/>
            <person name="Peto M."/>
            <person name="Grant D."/>
            <person name="Shu S."/>
            <person name="Goodstein D."/>
            <person name="Barry K."/>
            <person name="Futrell-Griggs M."/>
            <person name="Abernathy B."/>
            <person name="Du J."/>
            <person name="Tian Z."/>
            <person name="Zhu L."/>
            <person name="Gill N."/>
            <person name="Joshi T."/>
            <person name="Libault M."/>
            <person name="Sethuraman A."/>
            <person name="Zhang X."/>
            <person name="Shinozaki K."/>
            <person name="Nguyen H."/>
            <person name="Wing R."/>
            <person name="Cregan P."/>
            <person name="Specht J."/>
            <person name="Grimwood J."/>
            <person name="Rokhsar D."/>
            <person name="Stacey G."/>
            <person name="Shoemaker R."/>
            <person name="Jackson S."/>
        </authorList>
    </citation>
    <scope>NUCLEOTIDE SEQUENCE</scope>
    <source>
        <tissue evidence="2">Callus</tissue>
    </source>
</reference>
<evidence type="ECO:0000259" key="1">
    <source>
        <dbReference type="Pfam" id="PF14372"/>
    </source>
</evidence>
<dbReference type="PANTHER" id="PTHR23272">
    <property type="entry name" value="BED FINGER-RELATED"/>
    <property type="match status" value="1"/>
</dbReference>
<name>A0A0R0L4T0_SOYBN</name>
<dbReference type="SMR" id="A0A0R0L4T0"/>
<evidence type="ECO:0000313" key="2">
    <source>
        <dbReference type="EMBL" id="KRH71592.1"/>
    </source>
</evidence>
<dbReference type="Proteomes" id="UP000008827">
    <property type="component" value="Chromosome 2"/>
</dbReference>
<keyword evidence="4" id="KW-1185">Reference proteome</keyword>
<reference evidence="3" key="2">
    <citation type="submission" date="2018-02" db="UniProtKB">
        <authorList>
            <consortium name="EnsemblPlants"/>
        </authorList>
    </citation>
    <scope>IDENTIFICATION</scope>
    <source>
        <strain evidence="3">Williams 82</strain>
    </source>
</reference>
<dbReference type="InterPro" id="IPR012337">
    <property type="entry name" value="RNaseH-like_sf"/>
</dbReference>
<dbReference type="AlphaFoldDB" id="A0A0R0L4T0"/>
<dbReference type="OMA" id="RRYKEYD"/>
<gene>
    <name evidence="2" type="ORF">GLYMA_02G157600</name>
</gene>
<dbReference type="InterPro" id="IPR025525">
    <property type="entry name" value="hAT-like_transposase_RNase-H"/>
</dbReference>
<dbReference type="EnsemblPlants" id="KRH71592">
    <property type="protein sequence ID" value="KRH71592"/>
    <property type="gene ID" value="GLYMA_02G157600"/>
</dbReference>
<dbReference type="Pfam" id="PF14372">
    <property type="entry name" value="hAT-like_RNase-H"/>
    <property type="match status" value="1"/>
</dbReference>
<dbReference type="Gramene" id="KRH71592">
    <property type="protein sequence ID" value="KRH71592"/>
    <property type="gene ID" value="GLYMA_02G157600"/>
</dbReference>
<accession>A0A0R0L4T0</accession>
<proteinExistence type="predicted"/>
<protein>
    <recommendedName>
        <fullName evidence="1">hAT-like transposase RNase-H fold domain-containing protein</fullName>
    </recommendedName>
</protein>
<sequence>MGLCLEVVTRWNSTFLMLESSLLYRCAYSSLEFEDKSYTNCPTNEEWDRGEKMCEFLHPFYQINELIFGSSYPTSNMHFMQVRKILCLLIQNVNNEDETIRNMTIDMKKKIDKY</sequence>
<dbReference type="EMBL" id="CM000835">
    <property type="protein sequence ID" value="KRH71592.1"/>
    <property type="molecule type" value="Genomic_DNA"/>
</dbReference>
<dbReference type="SUPFAM" id="SSF53098">
    <property type="entry name" value="Ribonuclease H-like"/>
    <property type="match status" value="1"/>
</dbReference>
<evidence type="ECO:0000313" key="3">
    <source>
        <dbReference type="EnsemblPlants" id="KRH71592"/>
    </source>
</evidence>
<organism evidence="2">
    <name type="scientific">Glycine max</name>
    <name type="common">Soybean</name>
    <name type="synonym">Glycine hispida</name>
    <dbReference type="NCBI Taxonomy" id="3847"/>
    <lineage>
        <taxon>Eukaryota</taxon>
        <taxon>Viridiplantae</taxon>
        <taxon>Streptophyta</taxon>
        <taxon>Embryophyta</taxon>
        <taxon>Tracheophyta</taxon>
        <taxon>Spermatophyta</taxon>
        <taxon>Magnoliopsida</taxon>
        <taxon>eudicotyledons</taxon>
        <taxon>Gunneridae</taxon>
        <taxon>Pentapetalae</taxon>
        <taxon>rosids</taxon>
        <taxon>fabids</taxon>
        <taxon>Fabales</taxon>
        <taxon>Fabaceae</taxon>
        <taxon>Papilionoideae</taxon>
        <taxon>50 kb inversion clade</taxon>
        <taxon>NPAAA clade</taxon>
        <taxon>indigoferoid/millettioid clade</taxon>
        <taxon>Phaseoleae</taxon>
        <taxon>Glycine</taxon>
        <taxon>Glycine subgen. Soja</taxon>
    </lineage>
</organism>